<evidence type="ECO:0000313" key="3">
    <source>
        <dbReference type="Proteomes" id="UP000613030"/>
    </source>
</evidence>
<dbReference type="Gene3D" id="3.40.50.11010">
    <property type="match status" value="1"/>
</dbReference>
<keyword evidence="3" id="KW-1185">Reference proteome</keyword>
<dbReference type="EMBL" id="JAERRB010000010">
    <property type="protein sequence ID" value="MBL0744238.1"/>
    <property type="molecule type" value="Genomic_DNA"/>
</dbReference>
<reference evidence="2 3" key="1">
    <citation type="submission" date="2021-01" db="EMBL/GenBank/DDBJ databases">
        <title>Chryseolinea sp. Jin1 Genome sequencing and assembly.</title>
        <authorList>
            <person name="Kim I."/>
        </authorList>
    </citation>
    <scope>NUCLEOTIDE SEQUENCE [LARGE SCALE GENOMIC DNA]</scope>
    <source>
        <strain evidence="2 3">Jin1</strain>
    </source>
</reference>
<keyword evidence="1" id="KW-0808">Transferase</keyword>
<dbReference type="Proteomes" id="UP000613030">
    <property type="component" value="Unassembled WGS sequence"/>
</dbReference>
<proteinExistence type="predicted"/>
<comment type="caution">
    <text evidence="2">The sequence shown here is derived from an EMBL/GenBank/DDBJ whole genome shotgun (WGS) entry which is preliminary data.</text>
</comment>
<name>A0ABS1KYF8_9BACT</name>
<gene>
    <name evidence="2" type="ORF">JI741_23605</name>
</gene>
<evidence type="ECO:0000313" key="2">
    <source>
        <dbReference type="EMBL" id="MBL0744238.1"/>
    </source>
</evidence>
<evidence type="ECO:0000256" key="1">
    <source>
        <dbReference type="ARBA" id="ARBA00022679"/>
    </source>
</evidence>
<dbReference type="RefSeq" id="WP_202013896.1">
    <property type="nucleotide sequence ID" value="NZ_JAERRB010000010.1"/>
</dbReference>
<dbReference type="Gene3D" id="3.40.50.2000">
    <property type="entry name" value="Glycogen Phosphorylase B"/>
    <property type="match status" value="1"/>
</dbReference>
<accession>A0ABS1KYF8</accession>
<dbReference type="Pfam" id="PF13692">
    <property type="entry name" value="Glyco_trans_1_4"/>
    <property type="match status" value="1"/>
</dbReference>
<dbReference type="SUPFAM" id="SSF53756">
    <property type="entry name" value="UDP-Glycosyltransferase/glycogen phosphorylase"/>
    <property type="match status" value="1"/>
</dbReference>
<dbReference type="PANTHER" id="PTHR46401:SF2">
    <property type="entry name" value="GLYCOSYLTRANSFERASE WBBK-RELATED"/>
    <property type="match status" value="1"/>
</dbReference>
<sequence>MPYNFVIFSLSQWNINYGANIKDLSYELAKSHRVLYIDVPLKRKDRWLKRDQPFVKEVEERIKSKELLVKIQENLWHYIPTEILESVNQVKSPSLFNLINGVNNKRFSKSILKAVKQIGFEDFILINDNEVYNGLTMKELVKPSLYVYYLRDKLAAMKYWKLHVGRVEPSLIKSADVVVANSEYLSDYASEFNPHSYYVGQGCDVTHFLTRPPQASIDAMLKDIPKPIVGYMGAINAERLDIHLIEGMATKMPDHSFVFIGSEDQAFKDSALHQLKNVYFLGKKDFSELPAFLYGVDVTINPQAMNEITIGNYPRKVDEYLAAGKPVVATKTHAMNPFREHVYLGESVDDYVALIPKAIAENSETKAAARRAFALEHTWKKNTELILEAIEKVKPESKKQVPA</sequence>
<protein>
    <submittedName>
        <fullName evidence="2">Glycosyltransferase</fullName>
    </submittedName>
</protein>
<dbReference type="PANTHER" id="PTHR46401">
    <property type="entry name" value="GLYCOSYLTRANSFERASE WBBK-RELATED"/>
    <property type="match status" value="1"/>
</dbReference>
<organism evidence="2 3">
    <name type="scientific">Chryseolinea lacunae</name>
    <dbReference type="NCBI Taxonomy" id="2801331"/>
    <lineage>
        <taxon>Bacteria</taxon>
        <taxon>Pseudomonadati</taxon>
        <taxon>Bacteroidota</taxon>
        <taxon>Cytophagia</taxon>
        <taxon>Cytophagales</taxon>
        <taxon>Fulvivirgaceae</taxon>
        <taxon>Chryseolinea</taxon>
    </lineage>
</organism>